<feature type="region of interest" description="Disordered" evidence="1">
    <location>
        <begin position="1"/>
        <end position="25"/>
    </location>
</feature>
<evidence type="ECO:0000256" key="2">
    <source>
        <dbReference type="SAM" id="Phobius"/>
    </source>
</evidence>
<protein>
    <submittedName>
        <fullName evidence="3">Uncharacterized protein</fullName>
    </submittedName>
</protein>
<proteinExistence type="predicted"/>
<dbReference type="Proteomes" id="UP001056855">
    <property type="component" value="Chromosome"/>
</dbReference>
<evidence type="ECO:0000313" key="3">
    <source>
        <dbReference type="EMBL" id="UTF53212.1"/>
    </source>
</evidence>
<evidence type="ECO:0000313" key="4">
    <source>
        <dbReference type="Proteomes" id="UP001056855"/>
    </source>
</evidence>
<dbReference type="AlphaFoldDB" id="A0A9E7NAR2"/>
<keyword evidence="2" id="KW-0812">Transmembrane</keyword>
<organism evidence="3 4">
    <name type="scientific">Natronosalvus rutilus</name>
    <dbReference type="NCBI Taxonomy" id="2953753"/>
    <lineage>
        <taxon>Archaea</taxon>
        <taxon>Methanobacteriati</taxon>
        <taxon>Methanobacteriota</taxon>
        <taxon>Stenosarchaea group</taxon>
        <taxon>Halobacteria</taxon>
        <taxon>Halobacteriales</taxon>
        <taxon>Natrialbaceae</taxon>
        <taxon>Natronosalvus</taxon>
    </lineage>
</organism>
<sequence>MGRNRQWDSGRAVPPRGRDGNVLVDPRGADLRLTTDARIRVEGGEKGGETPPATIARHIERDEDVSDENTSLSLGPLEISTGRDRRYLERRLDVGESVHLLGTARRDTTASRETGQVNAVVERSVPPESGLLARVRHRLLGPPFLLFDVTERRSASRVAVRGLLSTLAGVLFLVISLAVGVGGI</sequence>
<keyword evidence="4" id="KW-1185">Reference proteome</keyword>
<gene>
    <name evidence="3" type="ORF">NGM29_15775</name>
</gene>
<dbReference type="EMBL" id="CP100355">
    <property type="protein sequence ID" value="UTF53212.1"/>
    <property type="molecule type" value="Genomic_DNA"/>
</dbReference>
<name>A0A9E7NAR2_9EURY</name>
<accession>A0A9E7NAR2</accession>
<keyword evidence="2" id="KW-0472">Membrane</keyword>
<dbReference type="GeneID" id="73291535"/>
<keyword evidence="2" id="KW-1133">Transmembrane helix</keyword>
<reference evidence="3" key="1">
    <citation type="submission" date="2022-06" db="EMBL/GenBank/DDBJ databases">
        <title>Diverse halophilic archaea isolated from saline environments.</title>
        <authorList>
            <person name="Cui H.-L."/>
        </authorList>
    </citation>
    <scope>NUCLEOTIDE SEQUENCE</scope>
    <source>
        <strain evidence="3">WLHS1</strain>
    </source>
</reference>
<dbReference type="RefSeq" id="WP_254157471.1">
    <property type="nucleotide sequence ID" value="NZ_CP100355.1"/>
</dbReference>
<feature type="transmembrane region" description="Helical" evidence="2">
    <location>
        <begin position="162"/>
        <end position="181"/>
    </location>
</feature>
<dbReference type="KEGG" id="sawl:NGM29_15775"/>
<evidence type="ECO:0000256" key="1">
    <source>
        <dbReference type="SAM" id="MobiDB-lite"/>
    </source>
</evidence>